<name>A0ABV2MBB3_9HYPH</name>
<sequence>MMLRRGRERRSRPSNLRSKIAGCKVETAVDSKLIEAITYDEDSRHLRVYLTNGQRREYEGVPKGVVVGLTMAESPGNFYMKAIRGKYPPRP</sequence>
<proteinExistence type="predicted"/>
<accession>A0ABV2MBB3</accession>
<feature type="domain" description="KTSC" evidence="1">
    <location>
        <begin position="31"/>
        <end position="87"/>
    </location>
</feature>
<evidence type="ECO:0000259" key="1">
    <source>
        <dbReference type="Pfam" id="PF13619"/>
    </source>
</evidence>
<evidence type="ECO:0000313" key="3">
    <source>
        <dbReference type="Proteomes" id="UP001549077"/>
    </source>
</evidence>
<gene>
    <name evidence="2" type="ORF">ABID08_000022</name>
</gene>
<comment type="caution">
    <text evidence="2">The sequence shown here is derived from an EMBL/GenBank/DDBJ whole genome shotgun (WGS) entry which is preliminary data.</text>
</comment>
<organism evidence="2 3">
    <name type="scientific">Rhizobium binae</name>
    <dbReference type="NCBI Taxonomy" id="1138190"/>
    <lineage>
        <taxon>Bacteria</taxon>
        <taxon>Pseudomonadati</taxon>
        <taxon>Pseudomonadota</taxon>
        <taxon>Alphaproteobacteria</taxon>
        <taxon>Hyphomicrobiales</taxon>
        <taxon>Rhizobiaceae</taxon>
        <taxon>Rhizobium/Agrobacterium group</taxon>
        <taxon>Rhizobium</taxon>
    </lineage>
</organism>
<evidence type="ECO:0000313" key="2">
    <source>
        <dbReference type="EMBL" id="MET3752683.1"/>
    </source>
</evidence>
<dbReference type="InterPro" id="IPR025309">
    <property type="entry name" value="KTSC_dom"/>
</dbReference>
<protein>
    <recommendedName>
        <fullName evidence="1">KTSC domain-containing protein</fullName>
    </recommendedName>
</protein>
<dbReference type="Proteomes" id="UP001549077">
    <property type="component" value="Unassembled WGS sequence"/>
</dbReference>
<keyword evidence="3" id="KW-1185">Reference proteome</keyword>
<reference evidence="2 3" key="1">
    <citation type="submission" date="2024-06" db="EMBL/GenBank/DDBJ databases">
        <title>Genomic Encyclopedia of Type Strains, Phase IV (KMG-IV): sequencing the most valuable type-strain genomes for metagenomic binning, comparative biology and taxonomic classification.</title>
        <authorList>
            <person name="Goeker M."/>
        </authorList>
    </citation>
    <scope>NUCLEOTIDE SEQUENCE [LARGE SCALE GENOMIC DNA]</scope>
    <source>
        <strain evidence="2 3">DSM 29288</strain>
    </source>
</reference>
<dbReference type="EMBL" id="JBEPMY010000001">
    <property type="protein sequence ID" value="MET3752683.1"/>
    <property type="molecule type" value="Genomic_DNA"/>
</dbReference>
<dbReference type="Pfam" id="PF13619">
    <property type="entry name" value="KTSC"/>
    <property type="match status" value="1"/>
</dbReference>